<dbReference type="GO" id="GO:0005835">
    <property type="term" value="C:fatty acid synthase complex"/>
    <property type="evidence" value="ECO:0007669"/>
    <property type="project" value="InterPro"/>
</dbReference>
<dbReference type="SUPFAM" id="SSF55729">
    <property type="entry name" value="Acyl-CoA N-acyltransferases (Nat)"/>
    <property type="match status" value="1"/>
</dbReference>
<keyword evidence="1" id="KW-0808">Transferase</keyword>
<dbReference type="STRING" id="61395.A0A1Y1W3D7"/>
<dbReference type="InterPro" id="IPR016181">
    <property type="entry name" value="Acyl_CoA_acyltransferase"/>
</dbReference>
<comment type="caution">
    <text evidence="3">The sequence shown here is derived from an EMBL/GenBank/DDBJ whole genome shotgun (WGS) entry which is preliminary data.</text>
</comment>
<dbReference type="Gene3D" id="3.40.630.30">
    <property type="match status" value="1"/>
</dbReference>
<evidence type="ECO:0000259" key="2">
    <source>
        <dbReference type="PROSITE" id="PS51186"/>
    </source>
</evidence>
<dbReference type="Pfam" id="PF22235">
    <property type="entry name" value="FAS1_thioest_ins"/>
    <property type="match status" value="1"/>
</dbReference>
<name>A0A1Y1W3D7_9FUNG</name>
<feature type="domain" description="N-acetyltransferase" evidence="2">
    <location>
        <begin position="385"/>
        <end position="546"/>
    </location>
</feature>
<dbReference type="GO" id="GO:0004312">
    <property type="term" value="F:fatty acid synthase activity"/>
    <property type="evidence" value="ECO:0007669"/>
    <property type="project" value="InterPro"/>
</dbReference>
<dbReference type="AlphaFoldDB" id="A0A1Y1W3D7"/>
<dbReference type="InterPro" id="IPR002539">
    <property type="entry name" value="MaoC-like_dom"/>
</dbReference>
<dbReference type="InterPro" id="IPR003965">
    <property type="entry name" value="Fatty_acid_synthase"/>
</dbReference>
<protein>
    <recommendedName>
        <fullName evidence="2">N-acetyltransferase domain-containing protein</fullName>
    </recommendedName>
</protein>
<proteinExistence type="predicted"/>
<organism evidence="3 4">
    <name type="scientific">Linderina pennispora</name>
    <dbReference type="NCBI Taxonomy" id="61395"/>
    <lineage>
        <taxon>Eukaryota</taxon>
        <taxon>Fungi</taxon>
        <taxon>Fungi incertae sedis</taxon>
        <taxon>Zoopagomycota</taxon>
        <taxon>Kickxellomycotina</taxon>
        <taxon>Kickxellomycetes</taxon>
        <taxon>Kickxellales</taxon>
        <taxon>Kickxellaceae</taxon>
        <taxon>Linderina</taxon>
    </lineage>
</organism>
<evidence type="ECO:0000313" key="3">
    <source>
        <dbReference type="EMBL" id="ORX67674.1"/>
    </source>
</evidence>
<dbReference type="InterPro" id="IPR050830">
    <property type="entry name" value="Fungal_FAS"/>
</dbReference>
<accession>A0A1Y1W3D7</accession>
<dbReference type="Pfam" id="PF01575">
    <property type="entry name" value="MaoC_dehydratas"/>
    <property type="match status" value="1"/>
</dbReference>
<dbReference type="GeneID" id="63808098"/>
<dbReference type="Gene3D" id="3.10.129.10">
    <property type="entry name" value="Hotdog Thioesterase"/>
    <property type="match status" value="1"/>
</dbReference>
<dbReference type="RefSeq" id="XP_040741561.1">
    <property type="nucleotide sequence ID" value="XM_040891450.1"/>
</dbReference>
<dbReference type="PANTHER" id="PTHR10982">
    <property type="entry name" value="MALONYL COA-ACYL CARRIER PROTEIN TRANSACYLASE"/>
    <property type="match status" value="1"/>
</dbReference>
<evidence type="ECO:0000313" key="4">
    <source>
        <dbReference type="Proteomes" id="UP000193922"/>
    </source>
</evidence>
<dbReference type="CDD" id="cd04301">
    <property type="entry name" value="NAT_SF"/>
    <property type="match status" value="1"/>
</dbReference>
<dbReference type="PROSITE" id="PS51186">
    <property type="entry name" value="GNAT"/>
    <property type="match status" value="1"/>
</dbReference>
<dbReference type="Proteomes" id="UP000193922">
    <property type="component" value="Unassembled WGS sequence"/>
</dbReference>
<dbReference type="InterPro" id="IPR039569">
    <property type="entry name" value="FAS1-like_DH_region"/>
</dbReference>
<dbReference type="OrthoDB" id="4251012at2759"/>
<keyword evidence="4" id="KW-1185">Reference proteome</keyword>
<dbReference type="GO" id="GO:0006633">
    <property type="term" value="P:fatty acid biosynthetic process"/>
    <property type="evidence" value="ECO:0007669"/>
    <property type="project" value="InterPro"/>
</dbReference>
<dbReference type="InterPro" id="IPR000182">
    <property type="entry name" value="GNAT_dom"/>
</dbReference>
<sequence>MDGRSERLCNQFFLVHQATSSEVERVNIDYNNPQIVLRTKPYLISPEMVQKFCHSVGNAMVQYRHRPGHQAQAPMDILFNIAWPKIVSILSAPPYDAGILDLVHLSNKTELYNDNMLHTGDSVEAKVQLASVYNTRAGRKMRFVAKFYCGSTQVGTVYTDALVRKNPVLPHQQFRNTTEHMYRCMYKSVDDVAVLNSKPWFVCKEPSKHQVVSGSVLEFELESSYRYRTDVMYSHVASTGPVYLVQPNNKRLLIAHVDYEDAEVAGSSVVEYLENNSASLSESCMFDTGGYSITAPEGDLGMSVTAPTDNWVYARASGDYNTIHTNPYIADYVGLPDTIVHGMWTSASTRALVEKYVADSIPERALGAAALLLSPVMALNFNSDIHYTPYVDESDLDPAIKLIESGLSEPYSIYTYRYFVQQWPELCLLARNEHEKCVGVIICKLEPHRRGADTFFDPGKSSLLRGYIGMVAVDHAYRKRGIGSTLVLNAIDIMKRMGADEVILETETKNKGALSLYEAVGFVREKRLCRYYMDGSDAFRLKMWIGKPEPPLSP</sequence>
<dbReference type="Pfam" id="PF00583">
    <property type="entry name" value="Acetyltransf_1"/>
    <property type="match status" value="1"/>
</dbReference>
<evidence type="ECO:0000256" key="1">
    <source>
        <dbReference type="ARBA" id="ARBA00022679"/>
    </source>
</evidence>
<dbReference type="EMBL" id="MCFD01000012">
    <property type="protein sequence ID" value="ORX67674.1"/>
    <property type="molecule type" value="Genomic_DNA"/>
</dbReference>
<dbReference type="Pfam" id="PF13452">
    <property type="entry name" value="FAS1_DH_region"/>
    <property type="match status" value="1"/>
</dbReference>
<dbReference type="Gene3D" id="2.40.128.700">
    <property type="match status" value="1"/>
</dbReference>
<dbReference type="PRINTS" id="PR01483">
    <property type="entry name" value="FASYNTHASE"/>
</dbReference>
<dbReference type="InterPro" id="IPR029069">
    <property type="entry name" value="HotDog_dom_sf"/>
</dbReference>
<dbReference type="SUPFAM" id="SSF54637">
    <property type="entry name" value="Thioesterase/thiol ester dehydrase-isomerase"/>
    <property type="match status" value="1"/>
</dbReference>
<gene>
    <name evidence="3" type="ORF">DL89DRAFT_324410</name>
</gene>
<dbReference type="PANTHER" id="PTHR10982:SF21">
    <property type="entry name" value="FATTY ACID SYNTHASE SUBUNIT BETA"/>
    <property type="match status" value="1"/>
</dbReference>
<reference evidence="3 4" key="1">
    <citation type="submission" date="2016-07" db="EMBL/GenBank/DDBJ databases">
        <title>Pervasive Adenine N6-methylation of Active Genes in Fungi.</title>
        <authorList>
            <consortium name="DOE Joint Genome Institute"/>
            <person name="Mondo S.J."/>
            <person name="Dannebaum R.O."/>
            <person name="Kuo R.C."/>
            <person name="Labutti K."/>
            <person name="Haridas S."/>
            <person name="Kuo A."/>
            <person name="Salamov A."/>
            <person name="Ahrendt S.R."/>
            <person name="Lipzen A."/>
            <person name="Sullivan W."/>
            <person name="Andreopoulos W.B."/>
            <person name="Clum A."/>
            <person name="Lindquist E."/>
            <person name="Daum C."/>
            <person name="Ramamoorthy G.K."/>
            <person name="Gryganskyi A."/>
            <person name="Culley D."/>
            <person name="Magnuson J.K."/>
            <person name="James T.Y."/>
            <person name="O'Malley M.A."/>
            <person name="Stajich J.E."/>
            <person name="Spatafora J.W."/>
            <person name="Visel A."/>
            <person name="Grigoriev I.V."/>
        </authorList>
    </citation>
    <scope>NUCLEOTIDE SEQUENCE [LARGE SCALE GENOMIC DNA]</scope>
    <source>
        <strain evidence="3 4">ATCC 12442</strain>
    </source>
</reference>